<dbReference type="AlphaFoldDB" id="A0A8H3WE12"/>
<evidence type="ECO:0008006" key="3">
    <source>
        <dbReference type="Google" id="ProtNLM"/>
    </source>
</evidence>
<dbReference type="Proteomes" id="UP000434172">
    <property type="component" value="Unassembled WGS sequence"/>
</dbReference>
<organism evidence="1 2">
    <name type="scientific">Colletotrichum asianum</name>
    <dbReference type="NCBI Taxonomy" id="702518"/>
    <lineage>
        <taxon>Eukaryota</taxon>
        <taxon>Fungi</taxon>
        <taxon>Dikarya</taxon>
        <taxon>Ascomycota</taxon>
        <taxon>Pezizomycotina</taxon>
        <taxon>Sordariomycetes</taxon>
        <taxon>Hypocreomycetidae</taxon>
        <taxon>Glomerellales</taxon>
        <taxon>Glomerellaceae</taxon>
        <taxon>Colletotrichum</taxon>
        <taxon>Colletotrichum gloeosporioides species complex</taxon>
    </lineage>
</organism>
<protein>
    <recommendedName>
        <fullName evidence="3">F-box domain-containing protein</fullName>
    </recommendedName>
</protein>
<dbReference type="SUPFAM" id="SSF52047">
    <property type="entry name" value="RNI-like"/>
    <property type="match status" value="1"/>
</dbReference>
<dbReference type="EMBL" id="WOWK01000056">
    <property type="protein sequence ID" value="KAF0322952.1"/>
    <property type="molecule type" value="Genomic_DNA"/>
</dbReference>
<name>A0A8H3WE12_9PEZI</name>
<sequence length="460" mass="51936">MAQLSDLPPEIILQICSFVRPGLNGKNMVDGQDPFQVRQKVSQDYRNLNSLKSFCRTSKKYNGLRDSILFTSIVENHTLKESAVESIATLLRVLLANPGGRIHVRSLHMFLYVGEDMDEDVMEILWPLSPPKIRTLENVAAAVGINTTKKIRDLETGCLITLRGVAKNTQYLRSDRLFGYEMLLLLLFVPGVQDLTLVINSGTLDWMRHIWATARLDGVSHSPILHLKSLAISDGFFFWHSDTVDKCFGSLFDMRPSSELYAQLVEFEHAHVPFNSITSLALSRLPWGTTGLCQVIQKFTSLHSLFLLASSPESNPVRAAAVTDALKKHARTLRTLCFQRHEWTDDKQDEYAIADLSEFVAMEKLWITATLLRSVDESGHKVDNVLLKLPPSLKKLHLHSFVQHLAEDLHNISEGAKRGDYSVDFTLSLDDTSKRGKKVVSMFRKQNLQVVVGETRPVLW</sequence>
<reference evidence="1 2" key="1">
    <citation type="submission" date="2019-12" db="EMBL/GenBank/DDBJ databases">
        <title>A genome sequence resource for the geographically widespread anthracnose pathogen Colletotrichum asianum.</title>
        <authorList>
            <person name="Meng Y."/>
        </authorList>
    </citation>
    <scope>NUCLEOTIDE SEQUENCE [LARGE SCALE GENOMIC DNA]</scope>
    <source>
        <strain evidence="1 2">ICMP 18580</strain>
    </source>
</reference>
<proteinExistence type="predicted"/>
<evidence type="ECO:0000313" key="1">
    <source>
        <dbReference type="EMBL" id="KAF0322952.1"/>
    </source>
</evidence>
<gene>
    <name evidence="1" type="ORF">GQ607_009715</name>
</gene>
<comment type="caution">
    <text evidence="1">The sequence shown here is derived from an EMBL/GenBank/DDBJ whole genome shotgun (WGS) entry which is preliminary data.</text>
</comment>
<evidence type="ECO:0000313" key="2">
    <source>
        <dbReference type="Proteomes" id="UP000434172"/>
    </source>
</evidence>
<accession>A0A8H3WE12</accession>
<dbReference type="OrthoDB" id="4802530at2759"/>
<keyword evidence="2" id="KW-1185">Reference proteome</keyword>